<dbReference type="OrthoDB" id="411372at2759"/>
<reference evidence="3" key="1">
    <citation type="submission" date="2017-10" db="EMBL/GenBank/DDBJ databases">
        <title>Rapid genome shrinkage in a self-fertile nematode reveals novel sperm competition proteins.</title>
        <authorList>
            <person name="Yin D."/>
            <person name="Schwarz E.M."/>
            <person name="Thomas C.G."/>
            <person name="Felde R.L."/>
            <person name="Korf I.F."/>
            <person name="Cutter A.D."/>
            <person name="Schartner C.M."/>
            <person name="Ralston E.J."/>
            <person name="Meyer B.J."/>
            <person name="Haag E.S."/>
        </authorList>
    </citation>
    <scope>NUCLEOTIDE SEQUENCE [LARGE SCALE GENOMIC DNA]</scope>
    <source>
        <strain evidence="3">JU1422</strain>
    </source>
</reference>
<protein>
    <submittedName>
        <fullName evidence="2">Uncharacterized protein</fullName>
    </submittedName>
</protein>
<feature type="transmembrane region" description="Helical" evidence="1">
    <location>
        <begin position="143"/>
        <end position="163"/>
    </location>
</feature>
<feature type="transmembrane region" description="Helical" evidence="1">
    <location>
        <begin position="78"/>
        <end position="96"/>
    </location>
</feature>
<feature type="transmembrane region" description="Helical" evidence="1">
    <location>
        <begin position="169"/>
        <end position="196"/>
    </location>
</feature>
<keyword evidence="1" id="KW-0472">Membrane</keyword>
<gene>
    <name evidence="2" type="primary">Cnig_chr_X.g23115</name>
    <name evidence="2" type="ORF">B9Z55_023115</name>
</gene>
<proteinExistence type="predicted"/>
<evidence type="ECO:0000313" key="3">
    <source>
        <dbReference type="Proteomes" id="UP000230233"/>
    </source>
</evidence>
<evidence type="ECO:0000256" key="1">
    <source>
        <dbReference type="SAM" id="Phobius"/>
    </source>
</evidence>
<keyword evidence="1" id="KW-1133">Transmembrane helix</keyword>
<dbReference type="Proteomes" id="UP000230233">
    <property type="component" value="Chromosome X"/>
</dbReference>
<comment type="caution">
    <text evidence="2">The sequence shown here is derived from an EMBL/GenBank/DDBJ whole genome shotgun (WGS) entry which is preliminary data.</text>
</comment>
<dbReference type="AlphaFoldDB" id="A0A2G5SNR5"/>
<dbReference type="EMBL" id="PDUG01000006">
    <property type="protein sequence ID" value="PIC16543.1"/>
    <property type="molecule type" value="Genomic_DNA"/>
</dbReference>
<dbReference type="STRING" id="1611254.A0A2G5SNR5"/>
<feature type="transmembrane region" description="Helical" evidence="1">
    <location>
        <begin position="41"/>
        <end position="66"/>
    </location>
</feature>
<sequence>MYKLFGCTYYNALCCYEQIQRSVDLLLIVAHVLYVVFADDFISSALVSIEIYIPAIVLTAFFVYLLPKIIQKIKSKNFRIGCVFACHIFLILFPLVPRILVFRVGWDFQMLIVLVIAPLLILHLVLYLNRYQFPTEIFYNEEIVASAIVMNLVFLVATIRFAYKLTSGWDLAAIIIVQVIFTPITFIANLDFLLILGEQRVFFPGSNLVSIQPVDKETGAQDKQHRSHFRPPHKLSLRTLDARNRFHGDQCQIIETSQVVGQRFEERIPSKIKCHTRRFTGRTVGFDKRRWKNVVPGDCRVWRSSVDFEAHNTRISFFRVVAAKCSSSHLKKKTHENLELFCKM</sequence>
<accession>A0A2G5SNR5</accession>
<name>A0A2G5SNR5_9PELO</name>
<organism evidence="2 3">
    <name type="scientific">Caenorhabditis nigoni</name>
    <dbReference type="NCBI Taxonomy" id="1611254"/>
    <lineage>
        <taxon>Eukaryota</taxon>
        <taxon>Metazoa</taxon>
        <taxon>Ecdysozoa</taxon>
        <taxon>Nematoda</taxon>
        <taxon>Chromadorea</taxon>
        <taxon>Rhabditida</taxon>
        <taxon>Rhabditina</taxon>
        <taxon>Rhabditomorpha</taxon>
        <taxon>Rhabditoidea</taxon>
        <taxon>Rhabditidae</taxon>
        <taxon>Peloderinae</taxon>
        <taxon>Caenorhabditis</taxon>
    </lineage>
</organism>
<keyword evidence="3" id="KW-1185">Reference proteome</keyword>
<feature type="transmembrane region" description="Helical" evidence="1">
    <location>
        <begin position="108"/>
        <end position="131"/>
    </location>
</feature>
<evidence type="ECO:0000313" key="2">
    <source>
        <dbReference type="EMBL" id="PIC16543.1"/>
    </source>
</evidence>
<keyword evidence="1" id="KW-0812">Transmembrane</keyword>